<name>A0AAE0KSU7_9CHLO</name>
<feature type="non-terminal residue" evidence="2">
    <location>
        <position position="346"/>
    </location>
</feature>
<keyword evidence="3" id="KW-1185">Reference proteome</keyword>
<dbReference type="PANTHER" id="PTHR47826">
    <property type="entry name" value="OS03G0164700 PROTEIN"/>
    <property type="match status" value="1"/>
</dbReference>
<dbReference type="EMBL" id="LGRX02018937">
    <property type="protein sequence ID" value="KAK3259205.1"/>
    <property type="molecule type" value="Genomic_DNA"/>
</dbReference>
<evidence type="ECO:0000313" key="3">
    <source>
        <dbReference type="Proteomes" id="UP001190700"/>
    </source>
</evidence>
<comment type="caution">
    <text evidence="2">The sequence shown here is derived from an EMBL/GenBank/DDBJ whole genome shotgun (WGS) entry which is preliminary data.</text>
</comment>
<dbReference type="AlphaFoldDB" id="A0AAE0KSU7"/>
<proteinExistence type="predicted"/>
<reference evidence="2 3" key="1">
    <citation type="journal article" date="2015" name="Genome Biol. Evol.">
        <title>Comparative Genomics of a Bacterivorous Green Alga Reveals Evolutionary Causalities and Consequences of Phago-Mixotrophic Mode of Nutrition.</title>
        <authorList>
            <person name="Burns J.A."/>
            <person name="Paasch A."/>
            <person name="Narechania A."/>
            <person name="Kim E."/>
        </authorList>
    </citation>
    <scope>NUCLEOTIDE SEQUENCE [LARGE SCALE GENOMIC DNA]</scope>
    <source>
        <strain evidence="2 3">PLY_AMNH</strain>
    </source>
</reference>
<dbReference type="Pfam" id="PF00294">
    <property type="entry name" value="PfkB"/>
    <property type="match status" value="1"/>
</dbReference>
<gene>
    <name evidence="2" type="ORF">CYMTET_31787</name>
</gene>
<dbReference type="InterPro" id="IPR011611">
    <property type="entry name" value="PfkB_dom"/>
</dbReference>
<dbReference type="InterPro" id="IPR029056">
    <property type="entry name" value="Ribokinase-like"/>
</dbReference>
<dbReference type="SUPFAM" id="SSF53613">
    <property type="entry name" value="Ribokinase-like"/>
    <property type="match status" value="1"/>
</dbReference>
<feature type="domain" description="Carbohydrate kinase PfkB" evidence="1">
    <location>
        <begin position="139"/>
        <end position="331"/>
    </location>
</feature>
<protein>
    <recommendedName>
        <fullName evidence="1">Carbohydrate kinase PfkB domain-containing protein</fullName>
    </recommendedName>
</protein>
<dbReference type="PANTHER" id="PTHR47826:SF1">
    <property type="entry name" value="OS03G0164700 PROTEIN"/>
    <property type="match status" value="1"/>
</dbReference>
<organism evidence="2 3">
    <name type="scientific">Cymbomonas tetramitiformis</name>
    <dbReference type="NCBI Taxonomy" id="36881"/>
    <lineage>
        <taxon>Eukaryota</taxon>
        <taxon>Viridiplantae</taxon>
        <taxon>Chlorophyta</taxon>
        <taxon>Pyramimonadophyceae</taxon>
        <taxon>Pyramimonadales</taxon>
        <taxon>Pyramimonadaceae</taxon>
        <taxon>Cymbomonas</taxon>
    </lineage>
</organism>
<dbReference type="Gene3D" id="3.40.1190.20">
    <property type="match status" value="1"/>
</dbReference>
<evidence type="ECO:0000313" key="2">
    <source>
        <dbReference type="EMBL" id="KAK3259205.1"/>
    </source>
</evidence>
<sequence>MACHLPRSKGAFSLSRDLTLREHTCLTPKSRVCKSSTTVDVCDFSKAVPTGLRVHRRNHKPSAASGALSLSAATQDRGTLSDFGNAGVKVQKDLDVVALSNLCVDVVQPVASLPPEDPEARQRVFTELTSTIPDIKQWEVGGSTNFAIAAARIGLKTVCLGHTGPDVYGKFVKEVLEAEGVELQQIAADAGLSENALRTLLCWVLVDPSNNHAFCSRFDFKKTPFLSGYCTLASEAKHTIQRSKALMMNGFMFDELEMEAVQETLDIAKEAGTALFFDVGPRGANLKAGVPAGGVEALDLLLTQSDVVLLTHEEAVDVTGIRDAAQAAQSLLERPGKWPALFPLRQ</sequence>
<dbReference type="Proteomes" id="UP001190700">
    <property type="component" value="Unassembled WGS sequence"/>
</dbReference>
<accession>A0AAE0KSU7</accession>
<evidence type="ECO:0000259" key="1">
    <source>
        <dbReference type="Pfam" id="PF00294"/>
    </source>
</evidence>